<dbReference type="InterPro" id="IPR029058">
    <property type="entry name" value="AB_hydrolase_fold"/>
</dbReference>
<dbReference type="Proteomes" id="UP000321234">
    <property type="component" value="Unassembled WGS sequence"/>
</dbReference>
<dbReference type="PRINTS" id="PR00412">
    <property type="entry name" value="EPOXHYDRLASE"/>
</dbReference>
<comment type="similarity">
    <text evidence="2">Belongs to the AB hydrolase superfamily. Bacterial non-heme haloperoxidase / perhydrolase family.</text>
</comment>
<evidence type="ECO:0000256" key="2">
    <source>
        <dbReference type="ARBA" id="ARBA00038128"/>
    </source>
</evidence>
<reference evidence="4 5" key="1">
    <citation type="submission" date="2019-07" db="EMBL/GenBank/DDBJ databases">
        <title>Quadrisphaera sp. strain DD2A genome sequencing and assembly.</title>
        <authorList>
            <person name="Kim I."/>
        </authorList>
    </citation>
    <scope>NUCLEOTIDE SEQUENCE [LARGE SCALE GENOMIC DNA]</scope>
    <source>
        <strain evidence="4 5">DD2A</strain>
    </source>
</reference>
<dbReference type="GO" id="GO:0016787">
    <property type="term" value="F:hydrolase activity"/>
    <property type="evidence" value="ECO:0007669"/>
    <property type="project" value="UniProtKB-KW"/>
</dbReference>
<comment type="caution">
    <text evidence="4">The sequence shown here is derived from an EMBL/GenBank/DDBJ whole genome shotgun (WGS) entry which is preliminary data.</text>
</comment>
<gene>
    <name evidence="4" type="ORF">FMM08_17730</name>
</gene>
<dbReference type="PANTHER" id="PTHR43433">
    <property type="entry name" value="HYDROLASE, ALPHA/BETA FOLD FAMILY PROTEIN"/>
    <property type="match status" value="1"/>
</dbReference>
<organism evidence="4 5">
    <name type="scientific">Quadrisphaera setariae</name>
    <dbReference type="NCBI Taxonomy" id="2593304"/>
    <lineage>
        <taxon>Bacteria</taxon>
        <taxon>Bacillati</taxon>
        <taxon>Actinomycetota</taxon>
        <taxon>Actinomycetes</taxon>
        <taxon>Kineosporiales</taxon>
        <taxon>Kineosporiaceae</taxon>
        <taxon>Quadrisphaera</taxon>
    </lineage>
</organism>
<evidence type="ECO:0000313" key="5">
    <source>
        <dbReference type="Proteomes" id="UP000321234"/>
    </source>
</evidence>
<proteinExistence type="inferred from homology"/>
<accession>A0A5C8Z7P5</accession>
<dbReference type="EMBL" id="VKAC01000011">
    <property type="protein sequence ID" value="TXR52930.1"/>
    <property type="molecule type" value="Genomic_DNA"/>
</dbReference>
<keyword evidence="5" id="KW-1185">Reference proteome</keyword>
<dbReference type="PRINTS" id="PR00111">
    <property type="entry name" value="ABHYDROLASE"/>
</dbReference>
<keyword evidence="1" id="KW-0560">Oxidoreductase</keyword>
<dbReference type="RefSeq" id="WP_147927697.1">
    <property type="nucleotide sequence ID" value="NZ_VKAC01000011.1"/>
</dbReference>
<dbReference type="SUPFAM" id="SSF53474">
    <property type="entry name" value="alpha/beta-Hydrolases"/>
    <property type="match status" value="1"/>
</dbReference>
<dbReference type="FunFam" id="3.40.50.1820:FF:000205">
    <property type="entry name" value="Non-haem bromoperoxidase BPO-A2"/>
    <property type="match status" value="1"/>
</dbReference>
<protein>
    <submittedName>
        <fullName evidence="4">Alpha/beta hydrolase</fullName>
    </submittedName>
</protein>
<dbReference type="Gene3D" id="3.40.50.1820">
    <property type="entry name" value="alpha/beta hydrolase"/>
    <property type="match status" value="1"/>
</dbReference>
<dbReference type="PANTHER" id="PTHR43433:SF4">
    <property type="entry name" value="NON-HEME CHLOROPEROXIDASE-RELATED"/>
    <property type="match status" value="1"/>
</dbReference>
<evidence type="ECO:0000313" key="4">
    <source>
        <dbReference type="EMBL" id="TXR52930.1"/>
    </source>
</evidence>
<dbReference type="InterPro" id="IPR050471">
    <property type="entry name" value="AB_hydrolase"/>
</dbReference>
<dbReference type="InterPro" id="IPR000639">
    <property type="entry name" value="Epox_hydrolase-like"/>
</dbReference>
<dbReference type="AlphaFoldDB" id="A0A5C8Z7P5"/>
<feature type="domain" description="AB hydrolase-1" evidence="3">
    <location>
        <begin position="29"/>
        <end position="271"/>
    </location>
</feature>
<dbReference type="InterPro" id="IPR000073">
    <property type="entry name" value="AB_hydrolase_1"/>
</dbReference>
<evidence type="ECO:0000259" key="3">
    <source>
        <dbReference type="Pfam" id="PF00561"/>
    </source>
</evidence>
<evidence type="ECO:0000256" key="1">
    <source>
        <dbReference type="ARBA" id="ARBA00022559"/>
    </source>
</evidence>
<sequence length="288" mass="30608">MPRLTVGRSSSGSSAEVDLYYEDHGTGAPVVLIHGWPLSGRSWEAQVPALVEAGHRVITYDRRGFGDSSQPWDGYDYDTFAADLDALLTHLDVAGATLVGFSMGGGEVVRYISRYGTSRVAKAVLAAAVPPYLYKSADNPDGGLDDDTIAQFQTGVKTDRIAFLEDFTTNFFSAGKGLTGAKVKVSEPQRQYARHIAEFASPKGTLDCITAFGRTDFRGDVSAVAAAGIPVLVIHGDSDAIVPLEVSGQRSHEAIPGSQLHVVEDGPHGINASHAEEFNRVLLGFLAG</sequence>
<dbReference type="OrthoDB" id="9785847at2"/>
<keyword evidence="1" id="KW-0575">Peroxidase</keyword>
<name>A0A5C8Z7P5_9ACTN</name>
<dbReference type="GO" id="GO:0004601">
    <property type="term" value="F:peroxidase activity"/>
    <property type="evidence" value="ECO:0007669"/>
    <property type="project" value="UniProtKB-KW"/>
</dbReference>
<dbReference type="Pfam" id="PF00561">
    <property type="entry name" value="Abhydrolase_1"/>
    <property type="match status" value="1"/>
</dbReference>
<keyword evidence="4" id="KW-0378">Hydrolase</keyword>